<evidence type="ECO:0000259" key="1">
    <source>
        <dbReference type="PROSITE" id="PS51725"/>
    </source>
</evidence>
<proteinExistence type="predicted"/>
<dbReference type="Gene3D" id="3.30.70.100">
    <property type="match status" value="1"/>
</dbReference>
<feature type="domain" description="ABM" evidence="1">
    <location>
        <begin position="2"/>
        <end position="96"/>
    </location>
</feature>
<dbReference type="InterPro" id="IPR007138">
    <property type="entry name" value="ABM_dom"/>
</dbReference>
<keyword evidence="2" id="KW-0503">Monooxygenase</keyword>
<dbReference type="PROSITE" id="PS51725">
    <property type="entry name" value="ABM"/>
    <property type="match status" value="1"/>
</dbReference>
<dbReference type="Proteomes" id="UP000248925">
    <property type="component" value="Unassembled WGS sequence"/>
</dbReference>
<dbReference type="PANTHER" id="PTHR33336:SF3">
    <property type="entry name" value="ABM DOMAIN-CONTAINING PROTEIN"/>
    <property type="match status" value="1"/>
</dbReference>
<dbReference type="AlphaFoldDB" id="A0A2W4D1H4"/>
<sequence>MIHVLAIITAVPGKRGALLQAFKRIVPTVKAEAGCIEYAPVIDVEGADPAYGPDTFVVVEKWESMAALKAHGAAPHMAAYSAETKDLLASAAVHVLAAA</sequence>
<name>A0A2W4D1H4_9HYPH</name>
<dbReference type="InterPro" id="IPR011008">
    <property type="entry name" value="Dimeric_a/b-barrel"/>
</dbReference>
<comment type="caution">
    <text evidence="2">The sequence shown here is derived from an EMBL/GenBank/DDBJ whole genome shotgun (WGS) entry which is preliminary data.</text>
</comment>
<dbReference type="InterPro" id="IPR050744">
    <property type="entry name" value="AI-2_Isomerase_LsrG"/>
</dbReference>
<evidence type="ECO:0000313" key="2">
    <source>
        <dbReference type="EMBL" id="PZM16175.1"/>
    </source>
</evidence>
<dbReference type="GO" id="GO:0004497">
    <property type="term" value="F:monooxygenase activity"/>
    <property type="evidence" value="ECO:0007669"/>
    <property type="project" value="UniProtKB-KW"/>
</dbReference>
<dbReference type="OrthoDB" id="287932at2"/>
<evidence type="ECO:0000313" key="3">
    <source>
        <dbReference type="Proteomes" id="UP000248925"/>
    </source>
</evidence>
<keyword evidence="3" id="KW-1185">Reference proteome</keyword>
<gene>
    <name evidence="2" type="ORF">CPY51_04090</name>
</gene>
<dbReference type="PANTHER" id="PTHR33336">
    <property type="entry name" value="QUINOL MONOOXYGENASE YGIN-RELATED"/>
    <property type="match status" value="1"/>
</dbReference>
<organism evidence="2 3">
    <name type="scientific">Rhizobium tubonense</name>
    <dbReference type="NCBI Taxonomy" id="484088"/>
    <lineage>
        <taxon>Bacteria</taxon>
        <taxon>Pseudomonadati</taxon>
        <taxon>Pseudomonadota</taxon>
        <taxon>Alphaproteobacteria</taxon>
        <taxon>Hyphomicrobiales</taxon>
        <taxon>Rhizobiaceae</taxon>
        <taxon>Rhizobium/Agrobacterium group</taxon>
        <taxon>Rhizobium</taxon>
    </lineage>
</organism>
<accession>A0A2W4D1H4</accession>
<dbReference type="EMBL" id="PCDP01000003">
    <property type="protein sequence ID" value="PZM16175.1"/>
    <property type="molecule type" value="Genomic_DNA"/>
</dbReference>
<dbReference type="GO" id="GO:0005829">
    <property type="term" value="C:cytosol"/>
    <property type="evidence" value="ECO:0007669"/>
    <property type="project" value="TreeGrafter"/>
</dbReference>
<protein>
    <submittedName>
        <fullName evidence="2">Antibiotic biosynthesis monooxygenase</fullName>
    </submittedName>
</protein>
<reference evidence="2 3" key="1">
    <citation type="journal article" date="2018" name="Sci. Rep.">
        <title>Rhizobium tumorigenes sp. nov., a novel plant tumorigenic bacterium isolated from cane gall tumors on thornless blackberry.</title>
        <authorList>
            <person name="Kuzmanovi N."/>
            <person name="Smalla K."/>
            <person name="Gronow S."/>
            <person name="PuBawska J."/>
        </authorList>
    </citation>
    <scope>NUCLEOTIDE SEQUENCE [LARGE SCALE GENOMIC DNA]</scope>
    <source>
        <strain evidence="2 3">CCBAU 85046</strain>
    </source>
</reference>
<dbReference type="RefSeq" id="WP_111158777.1">
    <property type="nucleotide sequence ID" value="NZ_PCDP01000003.1"/>
</dbReference>
<keyword evidence="2" id="KW-0560">Oxidoreductase</keyword>
<dbReference type="SUPFAM" id="SSF54909">
    <property type="entry name" value="Dimeric alpha+beta barrel"/>
    <property type="match status" value="1"/>
</dbReference>
<dbReference type="Pfam" id="PF03992">
    <property type="entry name" value="ABM"/>
    <property type="match status" value="1"/>
</dbReference>